<name>A0A075JGE0_9MICO</name>
<dbReference type="HOGENOM" id="CLU_569421_0_0_11"/>
<dbReference type="Gene3D" id="3.40.50.150">
    <property type="entry name" value="Vaccinia Virus protein VP39"/>
    <property type="match status" value="1"/>
</dbReference>
<dbReference type="InterPro" id="IPR029063">
    <property type="entry name" value="SAM-dependent_MTases_sf"/>
</dbReference>
<dbReference type="eggNOG" id="ENOG50333EE">
    <property type="taxonomic scope" value="Bacteria"/>
</dbReference>
<proteinExistence type="predicted"/>
<feature type="coiled-coil region" evidence="1">
    <location>
        <begin position="463"/>
        <end position="529"/>
    </location>
</feature>
<sequence>MTIDLENTGLMRLERGAMQNWSDVARMGAPASAAVREVVANLVDAGDRVLVVGPTALDLVTELADLAGALTVLTRSIPDGATYAEALVDRPTAQVVCGDILNVEQKLGEYDVVLVLDDLARVPSLEDVTPTWTAVFEAVVACVAPGGRLALAVENELGLHRITSLRSRYTQNDDAAWDVLATFDASRPRHRDALDAALATTELREVSVADLLPTWDEHTLLAWNTMSIDDEGRTLLDALTLASPALRRIGADPTRVTRAAVLGGRLAQMPSGWFVVAGRPVAASGELEVLASTLDGGVIRFECAAGTIRQGDRQIAIAARARPFAEEALDACASGDASRLRTLLARWVGWARGQAREGRLDAEVGDLRFDNLLVALARDDDHAFTTVAPAPASSRLDDALWAAVVDFVAVIRARGSLHLWPAATDDRTMAATIGAMAGLAAPDDLDALLAQRASMLDLPAHDVSGLLAVIERLEEKNKALASRANWFESRLNLRERELRSRAQRQSAELALARQQQEALRKSAEDLRRSMTYRLGNVAMGPLKQAKRRFLD</sequence>
<reference evidence="2 3" key="1">
    <citation type="submission" date="2014-07" db="EMBL/GenBank/DDBJ databases">
        <title>Genome Sequencing of Dermacoccus nishinomiyaensis.</title>
        <authorList>
            <person name="Hong K.W."/>
            <person name="Chan K.G."/>
        </authorList>
    </citation>
    <scope>NUCLEOTIDE SEQUENCE [LARGE SCALE GENOMIC DNA]</scope>
    <source>
        <strain evidence="2 3">M25</strain>
    </source>
</reference>
<protein>
    <recommendedName>
        <fullName evidence="4">Class I SAM-dependent methyltransferase</fullName>
    </recommendedName>
</protein>
<dbReference type="RefSeq" id="WP_038568976.1">
    <property type="nucleotide sequence ID" value="NZ_CAKZHM010000115.1"/>
</dbReference>
<dbReference type="KEGG" id="dni:HX89_10340"/>
<dbReference type="AlphaFoldDB" id="A0A075JGE0"/>
<evidence type="ECO:0000313" key="3">
    <source>
        <dbReference type="Proteomes" id="UP000027986"/>
    </source>
</evidence>
<dbReference type="GeneID" id="51969009"/>
<evidence type="ECO:0000256" key="1">
    <source>
        <dbReference type="SAM" id="Coils"/>
    </source>
</evidence>
<accession>A0A075JGE0</accession>
<dbReference type="EMBL" id="CP008889">
    <property type="protein sequence ID" value="AIF41276.1"/>
    <property type="molecule type" value="Genomic_DNA"/>
</dbReference>
<dbReference type="SUPFAM" id="SSF53335">
    <property type="entry name" value="S-adenosyl-L-methionine-dependent methyltransferases"/>
    <property type="match status" value="1"/>
</dbReference>
<evidence type="ECO:0008006" key="4">
    <source>
        <dbReference type="Google" id="ProtNLM"/>
    </source>
</evidence>
<organism evidence="2 3">
    <name type="scientific">Dermacoccus nishinomiyaensis</name>
    <dbReference type="NCBI Taxonomy" id="1274"/>
    <lineage>
        <taxon>Bacteria</taxon>
        <taxon>Bacillati</taxon>
        <taxon>Actinomycetota</taxon>
        <taxon>Actinomycetes</taxon>
        <taxon>Micrococcales</taxon>
        <taxon>Dermacoccaceae</taxon>
        <taxon>Dermacoccus</taxon>
    </lineage>
</organism>
<keyword evidence="3" id="KW-1185">Reference proteome</keyword>
<gene>
    <name evidence="2" type="ORF">HX89_10340</name>
</gene>
<evidence type="ECO:0000313" key="2">
    <source>
        <dbReference type="EMBL" id="AIF41276.1"/>
    </source>
</evidence>
<dbReference type="Proteomes" id="UP000027986">
    <property type="component" value="Chromosome"/>
</dbReference>
<keyword evidence="1" id="KW-0175">Coiled coil</keyword>